<dbReference type="AlphaFoldDB" id="A0AAV3Y449"/>
<proteinExistence type="predicted"/>
<accession>A0AAV3Y449</accession>
<evidence type="ECO:0000313" key="1">
    <source>
        <dbReference type="EMBL" id="GFN77985.1"/>
    </source>
</evidence>
<evidence type="ECO:0000313" key="2">
    <source>
        <dbReference type="Proteomes" id="UP000735302"/>
    </source>
</evidence>
<dbReference type="EMBL" id="BLXT01000514">
    <property type="protein sequence ID" value="GFN77985.1"/>
    <property type="molecule type" value="Genomic_DNA"/>
</dbReference>
<dbReference type="Proteomes" id="UP000735302">
    <property type="component" value="Unassembled WGS sequence"/>
</dbReference>
<keyword evidence="2" id="KW-1185">Reference proteome</keyword>
<sequence>MYPSDLSNLAQSHWCFGLVKSLFRRTEVNCLDNIVRVIEKSSEGNKAHFCGNEKGEIFVKMFDWTLFHSNTFRKIKDNKKYHFQLTEGSSVVKMKEFSDSEEVLQTMLISQLPEHAMPESRAPKGLDLKRQWYLYDEMRICCRGRKFQRCCPHASLYETDCSKQNRSTGRCD</sequence>
<organism evidence="1 2">
    <name type="scientific">Plakobranchus ocellatus</name>
    <dbReference type="NCBI Taxonomy" id="259542"/>
    <lineage>
        <taxon>Eukaryota</taxon>
        <taxon>Metazoa</taxon>
        <taxon>Spiralia</taxon>
        <taxon>Lophotrochozoa</taxon>
        <taxon>Mollusca</taxon>
        <taxon>Gastropoda</taxon>
        <taxon>Heterobranchia</taxon>
        <taxon>Euthyneura</taxon>
        <taxon>Panpulmonata</taxon>
        <taxon>Sacoglossa</taxon>
        <taxon>Placobranchoidea</taxon>
        <taxon>Plakobranchidae</taxon>
        <taxon>Plakobranchus</taxon>
    </lineage>
</organism>
<comment type="caution">
    <text evidence="1">The sequence shown here is derived from an EMBL/GenBank/DDBJ whole genome shotgun (WGS) entry which is preliminary data.</text>
</comment>
<reference evidence="1 2" key="1">
    <citation type="journal article" date="2021" name="Elife">
        <title>Chloroplast acquisition without the gene transfer in kleptoplastic sea slugs, Plakobranchus ocellatus.</title>
        <authorList>
            <person name="Maeda T."/>
            <person name="Takahashi S."/>
            <person name="Yoshida T."/>
            <person name="Shimamura S."/>
            <person name="Takaki Y."/>
            <person name="Nagai Y."/>
            <person name="Toyoda A."/>
            <person name="Suzuki Y."/>
            <person name="Arimoto A."/>
            <person name="Ishii H."/>
            <person name="Satoh N."/>
            <person name="Nishiyama T."/>
            <person name="Hasebe M."/>
            <person name="Maruyama T."/>
            <person name="Minagawa J."/>
            <person name="Obokata J."/>
            <person name="Shigenobu S."/>
        </authorList>
    </citation>
    <scope>NUCLEOTIDE SEQUENCE [LARGE SCALE GENOMIC DNA]</scope>
</reference>
<protein>
    <submittedName>
        <fullName evidence="1">Uncharacterized protein</fullName>
    </submittedName>
</protein>
<gene>
    <name evidence="1" type="ORF">PoB_000449100</name>
</gene>
<name>A0AAV3Y449_9GAST</name>